<dbReference type="Pfam" id="PF07536">
    <property type="entry name" value="HWE_HK"/>
    <property type="match status" value="1"/>
</dbReference>
<evidence type="ECO:0000259" key="16">
    <source>
        <dbReference type="PROSITE" id="PS50113"/>
    </source>
</evidence>
<evidence type="ECO:0000256" key="1">
    <source>
        <dbReference type="ARBA" id="ARBA00000085"/>
    </source>
</evidence>
<keyword evidence="3" id="KW-0600">Photoreceptor protein</keyword>
<evidence type="ECO:0000256" key="8">
    <source>
        <dbReference type="ARBA" id="ARBA00022679"/>
    </source>
</evidence>
<dbReference type="Pfam" id="PF08447">
    <property type="entry name" value="PAS_3"/>
    <property type="match status" value="1"/>
</dbReference>
<dbReference type="SMART" id="SM00091">
    <property type="entry name" value="PAS"/>
    <property type="match status" value="1"/>
</dbReference>
<keyword evidence="15" id="KW-0675">Receptor</keyword>
<keyword evidence="5" id="KW-0716">Sensory transduction</keyword>
<reference evidence="17 18" key="1">
    <citation type="submission" date="2021-06" db="EMBL/GenBank/DDBJ databases">
        <title>Sphingomonas sp. XMGL2, whole genome shotgun sequencing project.</title>
        <authorList>
            <person name="Zhao G."/>
            <person name="Shen L."/>
        </authorList>
    </citation>
    <scope>NUCLEOTIDE SEQUENCE [LARGE SCALE GENOMIC DNA]</scope>
    <source>
        <strain evidence="17 18">XMGL2</strain>
    </source>
</reference>
<evidence type="ECO:0000313" key="18">
    <source>
        <dbReference type="Proteomes" id="UP000776276"/>
    </source>
</evidence>
<dbReference type="Pfam" id="PF08448">
    <property type="entry name" value="PAS_4"/>
    <property type="match status" value="1"/>
</dbReference>
<evidence type="ECO:0000256" key="13">
    <source>
        <dbReference type="ARBA" id="ARBA00022991"/>
    </source>
</evidence>
<evidence type="ECO:0000256" key="14">
    <source>
        <dbReference type="ARBA" id="ARBA00023026"/>
    </source>
</evidence>
<feature type="domain" description="PAC" evidence="16">
    <location>
        <begin position="145"/>
        <end position="197"/>
    </location>
</feature>
<evidence type="ECO:0000256" key="2">
    <source>
        <dbReference type="ARBA" id="ARBA00012438"/>
    </source>
</evidence>
<dbReference type="CDD" id="cd00130">
    <property type="entry name" value="PAS"/>
    <property type="match status" value="2"/>
</dbReference>
<comment type="caution">
    <text evidence="17">The sequence shown here is derived from an EMBL/GenBank/DDBJ whole genome shotgun (WGS) entry which is preliminary data.</text>
</comment>
<accession>A0ABS6BG09</accession>
<keyword evidence="11" id="KW-0418">Kinase</keyword>
<dbReference type="InterPro" id="IPR000014">
    <property type="entry name" value="PAS"/>
</dbReference>
<organism evidence="17 18">
    <name type="scientific">Sphingomonas quercus</name>
    <dbReference type="NCBI Taxonomy" id="2842451"/>
    <lineage>
        <taxon>Bacteria</taxon>
        <taxon>Pseudomonadati</taxon>
        <taxon>Pseudomonadota</taxon>
        <taxon>Alphaproteobacteria</taxon>
        <taxon>Sphingomonadales</taxon>
        <taxon>Sphingomonadaceae</taxon>
        <taxon>Sphingomonas</taxon>
    </lineage>
</organism>
<dbReference type="SMART" id="SM00086">
    <property type="entry name" value="PAC"/>
    <property type="match status" value="2"/>
</dbReference>
<keyword evidence="4" id="KW-0597">Phosphoprotein</keyword>
<keyword evidence="14" id="KW-0843">Virulence</keyword>
<evidence type="ECO:0000256" key="11">
    <source>
        <dbReference type="ARBA" id="ARBA00022777"/>
    </source>
</evidence>
<keyword evidence="18" id="KW-1185">Reference proteome</keyword>
<evidence type="ECO:0000256" key="12">
    <source>
        <dbReference type="ARBA" id="ARBA00022840"/>
    </source>
</evidence>
<dbReference type="InterPro" id="IPR011102">
    <property type="entry name" value="Sig_transdc_His_kinase_HWE"/>
</dbReference>
<sequence length="525" mass="58106">MLRARAIMWINRPAQAGGDRGRHVASRKCRGRSADKYLPQNFAADRAFITAKRGETREHACMKEDNSAAASRRSEERFRAFVTASTDAVYRVSPDWSELRELDGRGFLHDTQAPRSNWLDDYVETEDQPRVKAAIAEAIRSRGVFELEHRVRRVDGTLGWTLSRAVPILDDDGEVVEWLGAASDVTARREAQEELARVTAESERQKHFYEALISSTPDLIYAFDRDYRFIFANQALLGMWNRTLPDSIGRTLLEVGYEPWHAEMHEREIDEVAATGKPVRGEVGFPHATLGWRIYDYILTPIMNAAGGVESIGGTTRDITDIKRAEEHLKLLINELNHRVKNTLATVLSIASQTFRGGAAEPRARAAFEARLIALSDAHTILTRSNWEGASLRAIAVQALAPFHGDGTDPDRISVDGADIQLRPQMAVALAMALHELATNAVDHGALSGDAGRVSLSWTCDGQMLSISWREVGGPAVAPPSRRGFGARLVEQGLPRELNGSVQLDYQPAGVICTIKVPISEKDQE</sequence>
<evidence type="ECO:0000256" key="6">
    <source>
        <dbReference type="ARBA" id="ARBA00022630"/>
    </source>
</evidence>
<gene>
    <name evidence="17" type="ORF">KOF26_00945</name>
</gene>
<evidence type="ECO:0000256" key="4">
    <source>
        <dbReference type="ARBA" id="ARBA00022553"/>
    </source>
</evidence>
<keyword evidence="9" id="KW-0677">Repeat</keyword>
<keyword evidence="13" id="KW-0157">Chromophore</keyword>
<dbReference type="InterPro" id="IPR000700">
    <property type="entry name" value="PAS-assoc_C"/>
</dbReference>
<dbReference type="Proteomes" id="UP000776276">
    <property type="component" value="Unassembled WGS sequence"/>
</dbReference>
<evidence type="ECO:0000256" key="7">
    <source>
        <dbReference type="ARBA" id="ARBA00022643"/>
    </source>
</evidence>
<evidence type="ECO:0000256" key="10">
    <source>
        <dbReference type="ARBA" id="ARBA00022741"/>
    </source>
</evidence>
<keyword evidence="12" id="KW-0067">ATP-binding</keyword>
<evidence type="ECO:0000256" key="5">
    <source>
        <dbReference type="ARBA" id="ARBA00022606"/>
    </source>
</evidence>
<evidence type="ECO:0000256" key="15">
    <source>
        <dbReference type="ARBA" id="ARBA00023170"/>
    </source>
</evidence>
<keyword evidence="8" id="KW-0808">Transferase</keyword>
<keyword evidence="6" id="KW-0285">Flavoprotein</keyword>
<dbReference type="PROSITE" id="PS50113">
    <property type="entry name" value="PAC"/>
    <property type="match status" value="2"/>
</dbReference>
<evidence type="ECO:0000313" key="17">
    <source>
        <dbReference type="EMBL" id="MBU3076416.1"/>
    </source>
</evidence>
<dbReference type="InterPro" id="IPR013656">
    <property type="entry name" value="PAS_4"/>
</dbReference>
<dbReference type="PANTHER" id="PTHR41523">
    <property type="entry name" value="TWO-COMPONENT SYSTEM SENSOR PROTEIN"/>
    <property type="match status" value="1"/>
</dbReference>
<protein>
    <recommendedName>
        <fullName evidence="2">histidine kinase</fullName>
        <ecNumber evidence="2">2.7.13.3</ecNumber>
    </recommendedName>
</protein>
<comment type="catalytic activity">
    <reaction evidence="1">
        <text>ATP + protein L-histidine = ADP + protein N-phospho-L-histidine.</text>
        <dbReference type="EC" id="2.7.13.3"/>
    </reaction>
</comment>
<dbReference type="InterPro" id="IPR001610">
    <property type="entry name" value="PAC"/>
</dbReference>
<dbReference type="PANTHER" id="PTHR41523:SF7">
    <property type="entry name" value="HISTIDINE KINASE"/>
    <property type="match status" value="1"/>
</dbReference>
<proteinExistence type="predicted"/>
<dbReference type="EC" id="2.7.13.3" evidence="2"/>
<evidence type="ECO:0000256" key="3">
    <source>
        <dbReference type="ARBA" id="ARBA00022543"/>
    </source>
</evidence>
<dbReference type="NCBIfam" id="TIGR00229">
    <property type="entry name" value="sensory_box"/>
    <property type="match status" value="2"/>
</dbReference>
<name>A0ABS6BG09_9SPHN</name>
<dbReference type="EMBL" id="JAHKRT010000001">
    <property type="protein sequence ID" value="MBU3076416.1"/>
    <property type="molecule type" value="Genomic_DNA"/>
</dbReference>
<dbReference type="SMART" id="SM00911">
    <property type="entry name" value="HWE_HK"/>
    <property type="match status" value="1"/>
</dbReference>
<keyword evidence="7" id="KW-0288">FMN</keyword>
<dbReference type="InterPro" id="IPR013655">
    <property type="entry name" value="PAS_fold_3"/>
</dbReference>
<feature type="domain" description="PAC" evidence="16">
    <location>
        <begin position="279"/>
        <end position="331"/>
    </location>
</feature>
<keyword evidence="10" id="KW-0547">Nucleotide-binding</keyword>
<evidence type="ECO:0000256" key="9">
    <source>
        <dbReference type="ARBA" id="ARBA00022737"/>
    </source>
</evidence>